<evidence type="ECO:0000313" key="5">
    <source>
        <dbReference type="EMBL" id="SNV44548.1"/>
    </source>
</evidence>
<keyword evidence="3" id="KW-0812">Transmembrane</keyword>
<evidence type="ECO:0000256" key="1">
    <source>
        <dbReference type="ARBA" id="ARBA00023125"/>
    </source>
</evidence>
<gene>
    <name evidence="5" type="ORF">SAMEA4412677_01402</name>
</gene>
<dbReference type="SUPFAM" id="SSF47729">
    <property type="entry name" value="IHF-like DNA-binding proteins"/>
    <property type="match status" value="1"/>
</dbReference>
<reference evidence="5 6" key="1">
    <citation type="submission" date="2017-06" db="EMBL/GenBank/DDBJ databases">
        <authorList>
            <consortium name="Pathogen Informatics"/>
        </authorList>
    </citation>
    <scope>NUCLEOTIDE SEQUENCE [LARGE SCALE GENOMIC DNA]</scope>
    <source>
        <strain evidence="5 6">NCTC13490</strain>
    </source>
</reference>
<keyword evidence="3" id="KW-0472">Membrane</keyword>
<feature type="region of interest" description="Disordered" evidence="2">
    <location>
        <begin position="232"/>
        <end position="261"/>
    </location>
</feature>
<keyword evidence="1 5" id="KW-0238">DNA-binding</keyword>
<dbReference type="Pfam" id="PF18174">
    <property type="entry name" value="HU-CCDC81_bac_1"/>
    <property type="match status" value="1"/>
</dbReference>
<dbReference type="KEGG" id="ctak:4412677_01402"/>
<accession>A0A239XEX7</accession>
<dbReference type="EMBL" id="LT906465">
    <property type="protein sequence ID" value="SNV44548.1"/>
    <property type="molecule type" value="Genomic_DNA"/>
</dbReference>
<dbReference type="Proteomes" id="UP000215196">
    <property type="component" value="Chromosome 1"/>
</dbReference>
<keyword evidence="6" id="KW-1185">Reference proteome</keyword>
<dbReference type="InterPro" id="IPR010992">
    <property type="entry name" value="IHF-like_DNA-bd_dom_sf"/>
</dbReference>
<dbReference type="InterPro" id="IPR040495">
    <property type="entry name" value="HU-CCDC81_bac_1"/>
</dbReference>
<dbReference type="GO" id="GO:0003677">
    <property type="term" value="F:DNA binding"/>
    <property type="evidence" value="ECO:0007669"/>
    <property type="project" value="UniProtKB-KW"/>
</dbReference>
<feature type="domain" description="CCDC81-like prokaryotic HU" evidence="4">
    <location>
        <begin position="2"/>
        <end position="57"/>
    </location>
</feature>
<dbReference type="RefSeq" id="WP_095071780.1">
    <property type="nucleotide sequence ID" value="NZ_LT906465.1"/>
</dbReference>
<keyword evidence="3" id="KW-1133">Transmembrane helix</keyword>
<feature type="compositionally biased region" description="Basic residues" evidence="2">
    <location>
        <begin position="237"/>
        <end position="261"/>
    </location>
</feature>
<dbReference type="AlphaFoldDB" id="A0A239XEX7"/>
<protein>
    <submittedName>
        <fullName evidence="5">Bacterial DNA-binding protein</fullName>
    </submittedName>
</protein>
<evidence type="ECO:0000256" key="2">
    <source>
        <dbReference type="SAM" id="MobiDB-lite"/>
    </source>
</evidence>
<evidence type="ECO:0000256" key="3">
    <source>
        <dbReference type="SAM" id="Phobius"/>
    </source>
</evidence>
<feature type="transmembrane region" description="Helical" evidence="3">
    <location>
        <begin position="156"/>
        <end position="175"/>
    </location>
</feature>
<proteinExistence type="predicted"/>
<organism evidence="5 6">
    <name type="scientific">Chryseobacterium taklimakanense</name>
    <dbReference type="NCBI Taxonomy" id="536441"/>
    <lineage>
        <taxon>Bacteria</taxon>
        <taxon>Pseudomonadati</taxon>
        <taxon>Bacteroidota</taxon>
        <taxon>Flavobacteriia</taxon>
        <taxon>Flavobacteriales</taxon>
        <taxon>Weeksellaceae</taxon>
        <taxon>Chryseobacterium group</taxon>
        <taxon>Chryseobacterium</taxon>
    </lineage>
</organism>
<name>A0A239XEX7_9FLAO</name>
<evidence type="ECO:0000259" key="4">
    <source>
        <dbReference type="Pfam" id="PF18174"/>
    </source>
</evidence>
<evidence type="ECO:0000313" key="6">
    <source>
        <dbReference type="Proteomes" id="UP000215196"/>
    </source>
</evidence>
<sequence>MNIASYIVEYLKENQRVAVPGFGEFILKNSKAVVDEQTKSILPPAKEVAFNVDYEIKDSYLVQYISQKSGTGNDEVQSHIAKLTDYWKKQLAENHILSIEGLGEFHQTENDVKFLGKRIEKSAPDYYGLEEIKLQNLKSLQNAASNEGDYKFNRSLLWIFLLILPITGIIVLAFTQRERLFGKKSFDDLSVTTSTHRITTDSVKLKQQKLQQLRIDSLKQDSITKDSIANAAPVYKKPSRKYSSKQYNSKKWRKSKKRANR</sequence>